<feature type="region of interest" description="Disordered" evidence="1">
    <location>
        <begin position="241"/>
        <end position="263"/>
    </location>
</feature>
<dbReference type="AlphaFoldDB" id="A0AAD3DFZ3"/>
<gene>
    <name evidence="2" type="ORF">Agub_g575</name>
</gene>
<evidence type="ECO:0000313" key="2">
    <source>
        <dbReference type="EMBL" id="GFR40037.1"/>
    </source>
</evidence>
<sequence>VCCNPAMNLPHRPSILHRPQRAQPSKANEETYESQYQKEQAILRAKQEKQQDTRDRLLRSLHPQREDKAAAWEELVASNSLLASRHNRADRPEQPSNPASTASAMPDGTRPWHHAMATQQFTEAAEDAARRRFAAEVAAENQRLAREKELKRAMDEQAKRQQPVQDTWYNRGDTHMRAEAHYGSTGASALSSAAACPQRPSTAYPWATTNAGLAAPSSAAANPQRSSTSYPWATADAEVVVRPQTAQPAQKLPERQYPWSWQS</sequence>
<name>A0AAD3DFZ3_9CHLO</name>
<feature type="non-terminal residue" evidence="2">
    <location>
        <position position="263"/>
    </location>
</feature>
<dbReference type="EMBL" id="BMAR01000001">
    <property type="protein sequence ID" value="GFR40037.1"/>
    <property type="molecule type" value="Genomic_DNA"/>
</dbReference>
<organism evidence="2 3">
    <name type="scientific">Astrephomene gubernaculifera</name>
    <dbReference type="NCBI Taxonomy" id="47775"/>
    <lineage>
        <taxon>Eukaryota</taxon>
        <taxon>Viridiplantae</taxon>
        <taxon>Chlorophyta</taxon>
        <taxon>core chlorophytes</taxon>
        <taxon>Chlorophyceae</taxon>
        <taxon>CS clade</taxon>
        <taxon>Chlamydomonadales</taxon>
        <taxon>Astrephomenaceae</taxon>
        <taxon>Astrephomene</taxon>
    </lineage>
</organism>
<feature type="region of interest" description="Disordered" evidence="1">
    <location>
        <begin position="1"/>
        <end position="53"/>
    </location>
</feature>
<evidence type="ECO:0000313" key="3">
    <source>
        <dbReference type="Proteomes" id="UP001054857"/>
    </source>
</evidence>
<comment type="caution">
    <text evidence="2">The sequence shown here is derived from an EMBL/GenBank/DDBJ whole genome shotgun (WGS) entry which is preliminary data.</text>
</comment>
<proteinExistence type="predicted"/>
<feature type="region of interest" description="Disordered" evidence="1">
    <location>
        <begin position="83"/>
        <end position="111"/>
    </location>
</feature>
<reference evidence="2 3" key="1">
    <citation type="journal article" date="2021" name="Sci. Rep.">
        <title>Genome sequencing of the multicellular alga Astrephomene provides insights into convergent evolution of germ-soma differentiation.</title>
        <authorList>
            <person name="Yamashita S."/>
            <person name="Yamamoto K."/>
            <person name="Matsuzaki R."/>
            <person name="Suzuki S."/>
            <person name="Yamaguchi H."/>
            <person name="Hirooka S."/>
            <person name="Minakuchi Y."/>
            <person name="Miyagishima S."/>
            <person name="Kawachi M."/>
            <person name="Toyoda A."/>
            <person name="Nozaki H."/>
        </authorList>
    </citation>
    <scope>NUCLEOTIDE SEQUENCE [LARGE SCALE GENOMIC DNA]</scope>
    <source>
        <strain evidence="2 3">NIES-4017</strain>
    </source>
</reference>
<evidence type="ECO:0000256" key="1">
    <source>
        <dbReference type="SAM" id="MobiDB-lite"/>
    </source>
</evidence>
<feature type="compositionally biased region" description="Polar residues" evidence="1">
    <location>
        <begin position="94"/>
        <end position="103"/>
    </location>
</feature>
<keyword evidence="3" id="KW-1185">Reference proteome</keyword>
<dbReference type="Proteomes" id="UP001054857">
    <property type="component" value="Unassembled WGS sequence"/>
</dbReference>
<accession>A0AAD3DFZ3</accession>
<protein>
    <submittedName>
        <fullName evidence="2">Uncharacterized protein</fullName>
    </submittedName>
</protein>